<dbReference type="Gene3D" id="3.40.50.300">
    <property type="entry name" value="P-loop containing nucleotide triphosphate hydrolases"/>
    <property type="match status" value="1"/>
</dbReference>
<feature type="compositionally biased region" description="Basic and acidic residues" evidence="1">
    <location>
        <begin position="715"/>
        <end position="729"/>
    </location>
</feature>
<evidence type="ECO:0000256" key="1">
    <source>
        <dbReference type="SAM" id="MobiDB-lite"/>
    </source>
</evidence>
<evidence type="ECO:0000313" key="3">
    <source>
        <dbReference type="WBParaSite" id="SMUV_0000240701-mRNA-1"/>
    </source>
</evidence>
<evidence type="ECO:0000313" key="2">
    <source>
        <dbReference type="Proteomes" id="UP000046393"/>
    </source>
</evidence>
<feature type="region of interest" description="Disordered" evidence="1">
    <location>
        <begin position="709"/>
        <end position="742"/>
    </location>
</feature>
<dbReference type="SUPFAM" id="SSF52540">
    <property type="entry name" value="P-loop containing nucleoside triphosphate hydrolases"/>
    <property type="match status" value="1"/>
</dbReference>
<feature type="compositionally biased region" description="Low complexity" evidence="1">
    <location>
        <begin position="732"/>
        <end position="742"/>
    </location>
</feature>
<name>A0A0N5ADX8_9BILA</name>
<sequence length="923" mass="104509">MPKRELKQLTCEISTKSPQELIFGGDQQCPLSRKTILLIGGEGSGKSSLINSFANYLYGVRESDNYRYTIYPLQQNASESSITGTVSTTSVTCYVFQNTKLAYPIAFVDTPSPGHKSSLDVFELIRKWYLSEYYCAVEEMEIWYLIPASDTTINYDVWQVLNSVVREIEFEFVRVLPVVTYATKREPRIALSALARIGYIGLRENEDYYTFNNISVLNLEVRMPTPRMLSFVDNYDHMQAILKSLDQHFRWISISDGSNCTTAVELNLHISDRKTQFYTTGSFRRSFRASQGVKRNAVPKLNDTKNREVPQLIMPKMEIKSSLSRPSKEQDIGKEYEVIRLRRVRVKNFSCQMNLNVEQTTVKIADSASAVKRQQKSEAVQVLPKQCDRLIQANESIQLVDNKTQTIVADSNLKSITVQTIVDNKNASVSAIPDFQDEATETESKSFLNASTQAENVETTETEPVTSEKNTEGSSKAVQTEATNCAVDESIQASMDIYFQPIQEDSSPTDLEVEAVTVEKNKSSGRTTAKSGSVHKLSNHSDRSLFENVVSSVQISETSSSSTSLKTDLLSTTNDPSNLIRNSNITKPTILSSPFEIATSSQYQDGTSNYDEFVVHSAPKLKIFQNLPEPVTDYSYKKQKNLPSKQNYIHENVATQQYFPSKFTDDFINEELSLHRLDQEVPNPDETPELTLNLPSRCLNTSHCTLHRKPTRSYPSEKQKESKFMKTKLEQNNSSARNSRNSGFINPANNFGMTFVQWDDDNGVSLYEEINSKSRRNKTQKQFMKLWANLLRLIEDEKRSTEKWKVIKRPGKQERDAIFNGYSDNQTSHGGNGRWADGPSGLIVAIATKIVAVPVKLELRRVKLKKGDQILMGNCRSKRSVPVDPEVSRAPLSSFQSQLIDTIQCYFRLWFKIQAQAQSPVTW</sequence>
<feature type="compositionally biased region" description="Low complexity" evidence="1">
    <location>
        <begin position="455"/>
        <end position="468"/>
    </location>
</feature>
<accession>A0A0N5ADX8</accession>
<dbReference type="Proteomes" id="UP000046393">
    <property type="component" value="Unplaced"/>
</dbReference>
<organism evidence="2 3">
    <name type="scientific">Syphacia muris</name>
    <dbReference type="NCBI Taxonomy" id="451379"/>
    <lineage>
        <taxon>Eukaryota</taxon>
        <taxon>Metazoa</taxon>
        <taxon>Ecdysozoa</taxon>
        <taxon>Nematoda</taxon>
        <taxon>Chromadorea</taxon>
        <taxon>Rhabditida</taxon>
        <taxon>Spirurina</taxon>
        <taxon>Oxyuridomorpha</taxon>
        <taxon>Oxyuroidea</taxon>
        <taxon>Oxyuridae</taxon>
        <taxon>Syphacia</taxon>
    </lineage>
</organism>
<dbReference type="AlphaFoldDB" id="A0A0N5ADX8"/>
<proteinExistence type="predicted"/>
<keyword evidence="2" id="KW-1185">Reference proteome</keyword>
<dbReference type="WBParaSite" id="SMUV_0000240701-mRNA-1">
    <property type="protein sequence ID" value="SMUV_0000240701-mRNA-1"/>
    <property type="gene ID" value="SMUV_0000240701"/>
</dbReference>
<feature type="region of interest" description="Disordered" evidence="1">
    <location>
        <begin position="440"/>
        <end position="479"/>
    </location>
</feature>
<protein>
    <submittedName>
        <fullName evidence="3">G domain-containing protein</fullName>
    </submittedName>
</protein>
<dbReference type="InterPro" id="IPR027417">
    <property type="entry name" value="P-loop_NTPase"/>
</dbReference>
<reference evidence="3" key="1">
    <citation type="submission" date="2016-04" db="UniProtKB">
        <authorList>
            <consortium name="WormBaseParasite"/>
        </authorList>
    </citation>
    <scope>IDENTIFICATION</scope>
</reference>
<feature type="compositionally biased region" description="Polar residues" evidence="1">
    <location>
        <begin position="445"/>
        <end position="454"/>
    </location>
</feature>